<accession>A0AAN9LMB7</accession>
<evidence type="ECO:0000313" key="2">
    <source>
        <dbReference type="Proteomes" id="UP001367508"/>
    </source>
</evidence>
<sequence>MGLYLNAHVAYCVAVPLQSHLQGPDVRRMIRICGLTHSTLLVQPIEVEKPSRDALYGLGTCAYPDVIGHHESVNSYMIFFMGTHFRLCSLSPFDHLVIARRARQKEASHLHQGDLLREALLWQLCREGESTQPDIDLSLGLNEKMARPKLLRMEGYGFESHCYYS</sequence>
<name>A0AAN9LMB7_CANGL</name>
<gene>
    <name evidence="1" type="ORF">VNO77_18865</name>
</gene>
<reference evidence="1 2" key="1">
    <citation type="submission" date="2024-01" db="EMBL/GenBank/DDBJ databases">
        <title>The genomes of 5 underutilized Papilionoideae crops provide insights into root nodulation and disease resistanc.</title>
        <authorList>
            <person name="Jiang F."/>
        </authorList>
    </citation>
    <scope>NUCLEOTIDE SEQUENCE [LARGE SCALE GENOMIC DNA]</scope>
    <source>
        <strain evidence="1">LVBAO_FW01</strain>
        <tissue evidence="1">Leaves</tissue>
    </source>
</reference>
<dbReference type="EMBL" id="JAYMYQ010000004">
    <property type="protein sequence ID" value="KAK7338261.1"/>
    <property type="molecule type" value="Genomic_DNA"/>
</dbReference>
<evidence type="ECO:0000313" key="1">
    <source>
        <dbReference type="EMBL" id="KAK7338261.1"/>
    </source>
</evidence>
<keyword evidence="2" id="KW-1185">Reference proteome</keyword>
<protein>
    <submittedName>
        <fullName evidence="1">Uncharacterized protein</fullName>
    </submittedName>
</protein>
<dbReference type="Proteomes" id="UP001367508">
    <property type="component" value="Unassembled WGS sequence"/>
</dbReference>
<proteinExistence type="predicted"/>
<comment type="caution">
    <text evidence="1">The sequence shown here is derived from an EMBL/GenBank/DDBJ whole genome shotgun (WGS) entry which is preliminary data.</text>
</comment>
<dbReference type="AlphaFoldDB" id="A0AAN9LMB7"/>
<organism evidence="1 2">
    <name type="scientific">Canavalia gladiata</name>
    <name type="common">Sword bean</name>
    <name type="synonym">Dolichos gladiatus</name>
    <dbReference type="NCBI Taxonomy" id="3824"/>
    <lineage>
        <taxon>Eukaryota</taxon>
        <taxon>Viridiplantae</taxon>
        <taxon>Streptophyta</taxon>
        <taxon>Embryophyta</taxon>
        <taxon>Tracheophyta</taxon>
        <taxon>Spermatophyta</taxon>
        <taxon>Magnoliopsida</taxon>
        <taxon>eudicotyledons</taxon>
        <taxon>Gunneridae</taxon>
        <taxon>Pentapetalae</taxon>
        <taxon>rosids</taxon>
        <taxon>fabids</taxon>
        <taxon>Fabales</taxon>
        <taxon>Fabaceae</taxon>
        <taxon>Papilionoideae</taxon>
        <taxon>50 kb inversion clade</taxon>
        <taxon>NPAAA clade</taxon>
        <taxon>indigoferoid/millettioid clade</taxon>
        <taxon>Phaseoleae</taxon>
        <taxon>Canavalia</taxon>
    </lineage>
</organism>